<dbReference type="Proteomes" id="UP001596241">
    <property type="component" value="Unassembled WGS sequence"/>
</dbReference>
<gene>
    <name evidence="2" type="ORF">ACFP3M_23730</name>
</gene>
<feature type="region of interest" description="Disordered" evidence="1">
    <location>
        <begin position="1"/>
        <end position="22"/>
    </location>
</feature>
<keyword evidence="3" id="KW-1185">Reference proteome</keyword>
<evidence type="ECO:0008006" key="4">
    <source>
        <dbReference type="Google" id="ProtNLM"/>
    </source>
</evidence>
<protein>
    <recommendedName>
        <fullName evidence="4">Helix-turn-helix DNA binding domain protein</fullName>
    </recommendedName>
</protein>
<proteinExistence type="predicted"/>
<evidence type="ECO:0000313" key="3">
    <source>
        <dbReference type="Proteomes" id="UP001596241"/>
    </source>
</evidence>
<feature type="compositionally biased region" description="Basic and acidic residues" evidence="1">
    <location>
        <begin position="1"/>
        <end position="12"/>
    </location>
</feature>
<name>A0ABW1FPM3_9ACTN</name>
<dbReference type="RefSeq" id="WP_345078141.1">
    <property type="nucleotide sequence ID" value="NZ_BAAAWG010000002.1"/>
</dbReference>
<organism evidence="2 3">
    <name type="scientific">Streptomyces ramulosus</name>
    <dbReference type="NCBI Taxonomy" id="47762"/>
    <lineage>
        <taxon>Bacteria</taxon>
        <taxon>Bacillati</taxon>
        <taxon>Actinomycetota</taxon>
        <taxon>Actinomycetes</taxon>
        <taxon>Kitasatosporales</taxon>
        <taxon>Streptomycetaceae</taxon>
        <taxon>Streptomyces</taxon>
    </lineage>
</organism>
<comment type="caution">
    <text evidence="2">The sequence shown here is derived from an EMBL/GenBank/DDBJ whole genome shotgun (WGS) entry which is preliminary data.</text>
</comment>
<evidence type="ECO:0000256" key="1">
    <source>
        <dbReference type="SAM" id="MobiDB-lite"/>
    </source>
</evidence>
<reference evidence="3" key="1">
    <citation type="journal article" date="2019" name="Int. J. Syst. Evol. Microbiol.">
        <title>The Global Catalogue of Microorganisms (GCM) 10K type strain sequencing project: providing services to taxonomists for standard genome sequencing and annotation.</title>
        <authorList>
            <consortium name="The Broad Institute Genomics Platform"/>
            <consortium name="The Broad Institute Genome Sequencing Center for Infectious Disease"/>
            <person name="Wu L."/>
            <person name="Ma J."/>
        </authorList>
    </citation>
    <scope>NUCLEOTIDE SEQUENCE [LARGE SCALE GENOMIC DNA]</scope>
    <source>
        <strain evidence="3">CGMCC 1.15809</strain>
    </source>
</reference>
<evidence type="ECO:0000313" key="2">
    <source>
        <dbReference type="EMBL" id="MFC5895810.1"/>
    </source>
</evidence>
<sequence length="236" mass="26656">MTAPSGHDHDYEQEATVPRKTAGRTLYSRAELRELHGISEPTLQNLWTDRENNGHPAAETIDGVMHWDGDVWAAWHHELQRQRAAANTTNPPKLDGDPEEMVGPAEAAKVCGFADSATVSHYVKNPPEGWPAPDDWDELPTRRRPKWKRWRLWQYVAERKGRGHAGGRPAGRRGLAYPYQGDERLTLARQAIAANPGAKNAELIPQLQGQTEKTYSRPTWNLILKSAREHPEDDEQ</sequence>
<accession>A0ABW1FPM3</accession>
<dbReference type="EMBL" id="JBHSPW010000012">
    <property type="protein sequence ID" value="MFC5895810.1"/>
    <property type="molecule type" value="Genomic_DNA"/>
</dbReference>